<dbReference type="Proteomes" id="UP001219525">
    <property type="component" value="Unassembled WGS sequence"/>
</dbReference>
<organism evidence="1 2">
    <name type="scientific">Mycena pura</name>
    <dbReference type="NCBI Taxonomy" id="153505"/>
    <lineage>
        <taxon>Eukaryota</taxon>
        <taxon>Fungi</taxon>
        <taxon>Dikarya</taxon>
        <taxon>Basidiomycota</taxon>
        <taxon>Agaricomycotina</taxon>
        <taxon>Agaricomycetes</taxon>
        <taxon>Agaricomycetidae</taxon>
        <taxon>Agaricales</taxon>
        <taxon>Marasmiineae</taxon>
        <taxon>Mycenaceae</taxon>
        <taxon>Mycena</taxon>
    </lineage>
</organism>
<proteinExistence type="predicted"/>
<keyword evidence="2" id="KW-1185">Reference proteome</keyword>
<name>A0AAD6V782_9AGAR</name>
<dbReference type="AlphaFoldDB" id="A0AAD6V782"/>
<reference evidence="1" key="1">
    <citation type="submission" date="2023-03" db="EMBL/GenBank/DDBJ databases">
        <title>Massive genome expansion in bonnet fungi (Mycena s.s.) driven by repeated elements and novel gene families across ecological guilds.</title>
        <authorList>
            <consortium name="Lawrence Berkeley National Laboratory"/>
            <person name="Harder C.B."/>
            <person name="Miyauchi S."/>
            <person name="Viragh M."/>
            <person name="Kuo A."/>
            <person name="Thoen E."/>
            <person name="Andreopoulos B."/>
            <person name="Lu D."/>
            <person name="Skrede I."/>
            <person name="Drula E."/>
            <person name="Henrissat B."/>
            <person name="Morin E."/>
            <person name="Kohler A."/>
            <person name="Barry K."/>
            <person name="LaButti K."/>
            <person name="Morin E."/>
            <person name="Salamov A."/>
            <person name="Lipzen A."/>
            <person name="Mereny Z."/>
            <person name="Hegedus B."/>
            <person name="Baldrian P."/>
            <person name="Stursova M."/>
            <person name="Weitz H."/>
            <person name="Taylor A."/>
            <person name="Grigoriev I.V."/>
            <person name="Nagy L.G."/>
            <person name="Martin F."/>
            <person name="Kauserud H."/>
        </authorList>
    </citation>
    <scope>NUCLEOTIDE SEQUENCE</scope>
    <source>
        <strain evidence="1">9144</strain>
    </source>
</reference>
<dbReference type="EMBL" id="JARJCW010000047">
    <property type="protein sequence ID" value="KAJ7204416.1"/>
    <property type="molecule type" value="Genomic_DNA"/>
</dbReference>
<sequence>MASPLSATLLALGSCVANNIVQYTVLSLLALYSTLHVSRPLLPSARIDSLERLITETADLLEKAREERVFFNRDFNFNIQLRLSQALETKSTLRSRVLLQFELNHSAQEYLYVWGNLSRSIQQCARDVKDIKVTILAEMEHERRLLYRDDISDRMTILASGSYVSESNHYPKDIAEDILKPLTYRQVPGHCRRLG</sequence>
<accession>A0AAD6V782</accession>
<gene>
    <name evidence="1" type="ORF">GGX14DRAFT_646986</name>
</gene>
<comment type="caution">
    <text evidence="1">The sequence shown here is derived from an EMBL/GenBank/DDBJ whole genome shotgun (WGS) entry which is preliminary data.</text>
</comment>
<evidence type="ECO:0000313" key="2">
    <source>
        <dbReference type="Proteomes" id="UP001219525"/>
    </source>
</evidence>
<protein>
    <submittedName>
        <fullName evidence="1">Uncharacterized protein</fullName>
    </submittedName>
</protein>
<evidence type="ECO:0000313" key="1">
    <source>
        <dbReference type="EMBL" id="KAJ7204416.1"/>
    </source>
</evidence>